<evidence type="ECO:0000256" key="11">
    <source>
        <dbReference type="SAM" id="Phobius"/>
    </source>
</evidence>
<feature type="repeat" description="Solcar" evidence="9">
    <location>
        <begin position="190"/>
        <end position="268"/>
    </location>
</feature>
<dbReference type="InterPro" id="IPR023395">
    <property type="entry name" value="MCP_dom_sf"/>
</dbReference>
<dbReference type="PRINTS" id="PR00784">
    <property type="entry name" value="MTUNCOUPLING"/>
</dbReference>
<dbReference type="GO" id="GO:0044610">
    <property type="term" value="F:FMN transmembrane transporter activity"/>
    <property type="evidence" value="ECO:0007669"/>
    <property type="project" value="TreeGrafter"/>
</dbReference>
<keyword evidence="6 11" id="KW-1133">Transmembrane helix</keyword>
<protein>
    <recommendedName>
        <fullName evidence="14">Peroxisomal membrane protein PMP34</fullName>
    </recommendedName>
</protein>
<dbReference type="GO" id="GO:0005778">
    <property type="term" value="C:peroxisomal membrane"/>
    <property type="evidence" value="ECO:0007669"/>
    <property type="project" value="UniProtKB-SubCell"/>
</dbReference>
<feature type="transmembrane region" description="Helical" evidence="11">
    <location>
        <begin position="12"/>
        <end position="31"/>
    </location>
</feature>
<proteinExistence type="inferred from homology"/>
<feature type="transmembrane region" description="Helical" evidence="11">
    <location>
        <begin position="106"/>
        <end position="126"/>
    </location>
</feature>
<evidence type="ECO:0000313" key="13">
    <source>
        <dbReference type="Proteomes" id="UP000324832"/>
    </source>
</evidence>
<evidence type="ECO:0000256" key="8">
    <source>
        <dbReference type="ARBA" id="ARBA00023140"/>
    </source>
</evidence>
<gene>
    <name evidence="12" type="ORF">LSINAPIS_LOCUS13204</name>
</gene>
<dbReference type="InterPro" id="IPR052217">
    <property type="entry name" value="Mito/Peroxisomal_Carrier"/>
</dbReference>
<name>A0A5E4QZQ8_9NEOP</name>
<dbReference type="InterPro" id="IPR002067">
    <property type="entry name" value="MCP"/>
</dbReference>
<dbReference type="AlphaFoldDB" id="A0A5E4QZQ8"/>
<evidence type="ECO:0000256" key="1">
    <source>
        <dbReference type="ARBA" id="ARBA00004585"/>
    </source>
</evidence>
<evidence type="ECO:0000256" key="7">
    <source>
        <dbReference type="ARBA" id="ARBA00023136"/>
    </source>
</evidence>
<keyword evidence="7 9" id="KW-0472">Membrane</keyword>
<dbReference type="EMBL" id="FZQP02006665">
    <property type="protein sequence ID" value="VVD03155.1"/>
    <property type="molecule type" value="Genomic_DNA"/>
</dbReference>
<dbReference type="GO" id="GO:0015217">
    <property type="term" value="F:ADP transmembrane transporter activity"/>
    <property type="evidence" value="ECO:0007669"/>
    <property type="project" value="TreeGrafter"/>
</dbReference>
<evidence type="ECO:0000256" key="6">
    <source>
        <dbReference type="ARBA" id="ARBA00022989"/>
    </source>
</evidence>
<dbReference type="PANTHER" id="PTHR45939:SF5">
    <property type="entry name" value="PEROXISOMAL MEMBRANE PROTEIN PMP34"/>
    <property type="match status" value="1"/>
</dbReference>
<evidence type="ECO:0000313" key="12">
    <source>
        <dbReference type="EMBL" id="VVD03155.1"/>
    </source>
</evidence>
<feature type="repeat" description="Solcar" evidence="9">
    <location>
        <begin position="100"/>
        <end position="183"/>
    </location>
</feature>
<dbReference type="GO" id="GO:0051724">
    <property type="term" value="F:NAD transmembrane transporter activity"/>
    <property type="evidence" value="ECO:0007669"/>
    <property type="project" value="TreeGrafter"/>
</dbReference>
<dbReference type="GO" id="GO:0015230">
    <property type="term" value="F:FAD transmembrane transporter activity"/>
    <property type="evidence" value="ECO:0007669"/>
    <property type="project" value="TreeGrafter"/>
</dbReference>
<dbReference type="PROSITE" id="PS50920">
    <property type="entry name" value="SOLCAR"/>
    <property type="match status" value="3"/>
</dbReference>
<feature type="transmembrane region" description="Helical" evidence="11">
    <location>
        <begin position="190"/>
        <end position="211"/>
    </location>
</feature>
<keyword evidence="13" id="KW-1185">Reference proteome</keyword>
<feature type="transmembrane region" description="Helical" evidence="11">
    <location>
        <begin position="248"/>
        <end position="270"/>
    </location>
</feature>
<dbReference type="InterPro" id="IPR018108">
    <property type="entry name" value="MCP_transmembrane"/>
</dbReference>
<evidence type="ECO:0000256" key="10">
    <source>
        <dbReference type="RuleBase" id="RU000488"/>
    </source>
</evidence>
<reference evidence="12 13" key="1">
    <citation type="submission" date="2017-07" db="EMBL/GenBank/DDBJ databases">
        <authorList>
            <person name="Talla V."/>
            <person name="Backstrom N."/>
        </authorList>
    </citation>
    <scope>NUCLEOTIDE SEQUENCE [LARGE SCALE GENOMIC DNA]</scope>
</reference>
<dbReference type="GO" id="GO:0005347">
    <property type="term" value="F:ATP transmembrane transporter activity"/>
    <property type="evidence" value="ECO:0007669"/>
    <property type="project" value="TreeGrafter"/>
</dbReference>
<evidence type="ECO:0000256" key="4">
    <source>
        <dbReference type="ARBA" id="ARBA00022692"/>
    </source>
</evidence>
<keyword evidence="3 10" id="KW-0813">Transport</keyword>
<evidence type="ECO:0000256" key="5">
    <source>
        <dbReference type="ARBA" id="ARBA00022737"/>
    </source>
</evidence>
<keyword evidence="5" id="KW-0677">Repeat</keyword>
<dbReference type="Pfam" id="PF00153">
    <property type="entry name" value="Mito_carr"/>
    <property type="match status" value="3"/>
</dbReference>
<dbReference type="GO" id="GO:0080122">
    <property type="term" value="F:AMP transmembrane transporter activity"/>
    <property type="evidence" value="ECO:0007669"/>
    <property type="project" value="TreeGrafter"/>
</dbReference>
<evidence type="ECO:0000256" key="2">
    <source>
        <dbReference type="ARBA" id="ARBA00006375"/>
    </source>
</evidence>
<dbReference type="Gene3D" id="1.50.40.10">
    <property type="entry name" value="Mitochondrial carrier domain"/>
    <property type="match status" value="1"/>
</dbReference>
<evidence type="ECO:0008006" key="14">
    <source>
        <dbReference type="Google" id="ProtNLM"/>
    </source>
</evidence>
<dbReference type="SUPFAM" id="SSF103506">
    <property type="entry name" value="Mitochondrial carrier"/>
    <property type="match status" value="1"/>
</dbReference>
<dbReference type="PANTHER" id="PTHR45939">
    <property type="entry name" value="PEROXISOMAL MEMBRANE PROTEIN PMP34-RELATED"/>
    <property type="match status" value="1"/>
</dbReference>
<sequence length="280" mass="31041">MAPSMFSYETLVHATAGATGSIVGMAAFYPLDTLRSRQQVQDSPKLNNGTTWELLLKIANEEGLDSLYRGLCPVLQSLSMSNFVYFYTFHALRRTATSHSSALKDLLFGVIAGSINVLLTSPLWVVNTRMKLEKDLYASLSAGLLDVFKKEGVKGLWSGTVPSLLLVSNPAIQFMIYESLKRYLLSTKNFNTYTAFLAAAAAKAIATTVTYPLQLIQSRLRAGNNLKPMIKDIKSNPLILFRGLEAKVLQTVMTAALMFVTYEKIVRLVLTIMRIRVARK</sequence>
<evidence type="ECO:0000256" key="9">
    <source>
        <dbReference type="PROSITE-ProRule" id="PRU00282"/>
    </source>
</evidence>
<keyword evidence="4 9" id="KW-0812">Transmembrane</keyword>
<comment type="subcellular location">
    <subcellularLocation>
        <location evidence="1">Peroxisome membrane</location>
        <topology evidence="1">Multi-pass membrane protein</topology>
    </subcellularLocation>
</comment>
<keyword evidence="8" id="KW-0576">Peroxisome</keyword>
<comment type="similarity">
    <text evidence="2 10">Belongs to the mitochondrial carrier (TC 2.A.29) family.</text>
</comment>
<dbReference type="Proteomes" id="UP000324832">
    <property type="component" value="Unassembled WGS sequence"/>
</dbReference>
<evidence type="ECO:0000256" key="3">
    <source>
        <dbReference type="ARBA" id="ARBA00022448"/>
    </source>
</evidence>
<feature type="repeat" description="Solcar" evidence="9">
    <location>
        <begin position="8"/>
        <end position="95"/>
    </location>
</feature>
<dbReference type="GO" id="GO:0015228">
    <property type="term" value="F:coenzyme A transmembrane transporter activity"/>
    <property type="evidence" value="ECO:0007669"/>
    <property type="project" value="TreeGrafter"/>
</dbReference>
<organism evidence="12 13">
    <name type="scientific">Leptidea sinapis</name>
    <dbReference type="NCBI Taxonomy" id="189913"/>
    <lineage>
        <taxon>Eukaryota</taxon>
        <taxon>Metazoa</taxon>
        <taxon>Ecdysozoa</taxon>
        <taxon>Arthropoda</taxon>
        <taxon>Hexapoda</taxon>
        <taxon>Insecta</taxon>
        <taxon>Pterygota</taxon>
        <taxon>Neoptera</taxon>
        <taxon>Endopterygota</taxon>
        <taxon>Lepidoptera</taxon>
        <taxon>Glossata</taxon>
        <taxon>Ditrysia</taxon>
        <taxon>Papilionoidea</taxon>
        <taxon>Pieridae</taxon>
        <taxon>Dismorphiinae</taxon>
        <taxon>Leptidea</taxon>
    </lineage>
</organism>
<accession>A0A5E4QZQ8</accession>